<sequence>MQGSKPSNRKALDSLGVKPVTVGLPGQELIVYSSKWQVMKMTHHIHLWTSDHLPISAVFELRDAQVEVKRKNSSAYFKVDPYIVKENFHQLKRIWQSLQRRAELISHMDSFWYCWMGLRKEIKRIQYEKNNKLLGLQQKEKDLEVLLRRDVISLNTEEQTDLGKKISEVRELQAFQHHKWRLTSRERFFKDGEAPTAYFFKKFKRRQAKTTLQKLKVESGEIIQSPTELTLEVFRNYSTLYAEHRPEEEEIHARTKLFRTTKRRVTSEQNAMLEDTPTQTEVLECLNMLPFGKSPGSDGFGKESVILLWPIIGELYTSAFLEYWRNARLLPQMKDGILFLLPKVESPEVISHWRPITMLNLVYKIFAKLLACRLALILPVVIPPQQQGFVKNRSTQNCILLFALVHEMLKRERRCALFVSLDQEKAYDRLLPDFLWQSMLVLGFSERFIALARALQEDAETRILLNGALSPAFKVGKGGRQGCPLSPLLFVIATVPLIDRIHFENDRGRIKPVRLGNQIAILSCLADDTAIFMEVDQASTQVLFNTLEILEKAAGAKVNRTKSKVLLIGKYSPFPDWVNSFGLSLVDPSQPPVYLGALAITERRGVDDSKRIVEKVNKMTKHYSSFRLALEGRIVTLKGAICSSLVYPLMTASFKKGTFKMIDKLLRRHVWAVNSEGRNKTPLAAWTVLALPSKLAGLGVFDLQHFQKALMCRAILRALEDPSTSLWAPLLADRVLGVSVDNLGTALCLKQIPGASRLGPVTSVMLTAWTDFCSKFRWNPSDPNQIPGDNIRRGCFMVARRWSEVKEAGAVSATIGNWASSLALNSIHELKARPAVIRHKINSSPSSLERRVLGWILEGEFCVNEASCQLVEWQDHTSGRELNYTWRGAEIYSIIRADSTSRQARVMNDRLGLRWGEDTWILIWKGINLKGLSQRHRMFLWRITTDAFLTGKERGKWVLTPLLALSAKGASRIPHMLLLYMKNSSNTGLVERRCHKHSPVDLEPY</sequence>
<dbReference type="EMBL" id="JBJQOH010000001">
    <property type="protein sequence ID" value="KAL3699935.1"/>
    <property type="molecule type" value="Genomic_DNA"/>
</dbReference>
<dbReference type="CDD" id="cd01650">
    <property type="entry name" value="RT_nLTR_like"/>
    <property type="match status" value="1"/>
</dbReference>
<dbReference type="PROSITE" id="PS50878">
    <property type="entry name" value="RT_POL"/>
    <property type="match status" value="1"/>
</dbReference>
<evidence type="ECO:0000313" key="2">
    <source>
        <dbReference type="EMBL" id="KAL3699935.1"/>
    </source>
</evidence>
<dbReference type="InterPro" id="IPR043502">
    <property type="entry name" value="DNA/RNA_pol_sf"/>
</dbReference>
<gene>
    <name evidence="2" type="ORF">R1sor_017957</name>
</gene>
<dbReference type="InterPro" id="IPR000477">
    <property type="entry name" value="RT_dom"/>
</dbReference>
<comment type="caution">
    <text evidence="2">The sequence shown here is derived from an EMBL/GenBank/DDBJ whole genome shotgun (WGS) entry which is preliminary data.</text>
</comment>
<evidence type="ECO:0000313" key="3">
    <source>
        <dbReference type="Proteomes" id="UP001633002"/>
    </source>
</evidence>
<organism evidence="2 3">
    <name type="scientific">Riccia sorocarpa</name>
    <dbReference type="NCBI Taxonomy" id="122646"/>
    <lineage>
        <taxon>Eukaryota</taxon>
        <taxon>Viridiplantae</taxon>
        <taxon>Streptophyta</taxon>
        <taxon>Embryophyta</taxon>
        <taxon>Marchantiophyta</taxon>
        <taxon>Marchantiopsida</taxon>
        <taxon>Marchantiidae</taxon>
        <taxon>Marchantiales</taxon>
        <taxon>Ricciaceae</taxon>
        <taxon>Riccia</taxon>
    </lineage>
</organism>
<name>A0ABD3IC14_9MARC</name>
<feature type="domain" description="Reverse transcriptase" evidence="1">
    <location>
        <begin position="322"/>
        <end position="585"/>
    </location>
</feature>
<keyword evidence="3" id="KW-1185">Reference proteome</keyword>
<proteinExistence type="predicted"/>
<dbReference type="Pfam" id="PF00078">
    <property type="entry name" value="RVT_1"/>
    <property type="match status" value="1"/>
</dbReference>
<reference evidence="2 3" key="1">
    <citation type="submission" date="2024-09" db="EMBL/GenBank/DDBJ databases">
        <title>Chromosome-scale assembly of Riccia sorocarpa.</title>
        <authorList>
            <person name="Paukszto L."/>
        </authorList>
    </citation>
    <scope>NUCLEOTIDE SEQUENCE [LARGE SCALE GENOMIC DNA]</scope>
    <source>
        <strain evidence="2">LP-2024</strain>
        <tissue evidence="2">Aerial parts of the thallus</tissue>
    </source>
</reference>
<dbReference type="PANTHER" id="PTHR31635">
    <property type="entry name" value="REVERSE TRANSCRIPTASE DOMAIN-CONTAINING PROTEIN-RELATED"/>
    <property type="match status" value="1"/>
</dbReference>
<accession>A0ABD3IC14</accession>
<dbReference type="PANTHER" id="PTHR31635:SF196">
    <property type="entry name" value="REVERSE TRANSCRIPTASE DOMAIN-CONTAINING PROTEIN-RELATED"/>
    <property type="match status" value="1"/>
</dbReference>
<dbReference type="SUPFAM" id="SSF56672">
    <property type="entry name" value="DNA/RNA polymerases"/>
    <property type="match status" value="1"/>
</dbReference>
<evidence type="ECO:0000259" key="1">
    <source>
        <dbReference type="PROSITE" id="PS50878"/>
    </source>
</evidence>
<protein>
    <recommendedName>
        <fullName evidence="1">Reverse transcriptase domain-containing protein</fullName>
    </recommendedName>
</protein>
<dbReference type="AlphaFoldDB" id="A0ABD3IC14"/>
<dbReference type="Proteomes" id="UP001633002">
    <property type="component" value="Unassembled WGS sequence"/>
</dbReference>